<dbReference type="EMBL" id="DSPX01000177">
    <property type="protein sequence ID" value="HGG02344.1"/>
    <property type="molecule type" value="Genomic_DNA"/>
</dbReference>
<comment type="caution">
    <text evidence="1">The sequence shown here is derived from an EMBL/GenBank/DDBJ whole genome shotgun (WGS) entry which is preliminary data.</text>
</comment>
<accession>A0A7C3ZNS1</accession>
<evidence type="ECO:0000313" key="1">
    <source>
        <dbReference type="EMBL" id="HGG02344.1"/>
    </source>
</evidence>
<proteinExistence type="predicted"/>
<dbReference type="AlphaFoldDB" id="A0A7C3ZNS1"/>
<gene>
    <name evidence="1" type="ORF">ENR15_17305</name>
</gene>
<name>A0A7C3ZNS1_9CYAN</name>
<organism evidence="1">
    <name type="scientific">Planktothricoides sp. SpSt-374</name>
    <dbReference type="NCBI Taxonomy" id="2282167"/>
    <lineage>
        <taxon>Bacteria</taxon>
        <taxon>Bacillati</taxon>
        <taxon>Cyanobacteriota</taxon>
        <taxon>Cyanophyceae</taxon>
        <taxon>Oscillatoriophycideae</taxon>
        <taxon>Oscillatoriales</taxon>
        <taxon>Oscillatoriaceae</taxon>
        <taxon>Planktothricoides</taxon>
    </lineage>
</organism>
<sequence>MTSLYESAPDRQGIIFPQRHLSAATHAKQKAEIAKFDADCMAIFEKVKPALIKDYYNWFMAIEPTSGDYCIDIDEIEAERKAFEKHPDAPCLIVCINETGVCGRA</sequence>
<reference evidence="1" key="1">
    <citation type="journal article" date="2020" name="mSystems">
        <title>Genome- and Community-Level Interaction Insights into Carbon Utilization and Element Cycling Functions of Hydrothermarchaeota in Hydrothermal Sediment.</title>
        <authorList>
            <person name="Zhou Z."/>
            <person name="Liu Y."/>
            <person name="Xu W."/>
            <person name="Pan J."/>
            <person name="Luo Z.H."/>
            <person name="Li M."/>
        </authorList>
    </citation>
    <scope>NUCLEOTIDE SEQUENCE [LARGE SCALE GENOMIC DNA]</scope>
    <source>
        <strain evidence="1">SpSt-374</strain>
    </source>
</reference>
<protein>
    <submittedName>
        <fullName evidence="1">Uncharacterized protein</fullName>
    </submittedName>
</protein>